<dbReference type="NCBIfam" id="TIGR02978">
    <property type="entry name" value="phageshock_pspC"/>
    <property type="match status" value="1"/>
</dbReference>
<dbReference type="PANTHER" id="PTHR33885:SF3">
    <property type="entry name" value="PHAGE SHOCK PROTEIN C"/>
    <property type="match status" value="1"/>
</dbReference>
<evidence type="ECO:0000256" key="2">
    <source>
        <dbReference type="ARBA" id="ARBA00022475"/>
    </source>
</evidence>
<dbReference type="RefSeq" id="WP_049725943.1">
    <property type="nucleotide sequence ID" value="NZ_JACHIC010000001.1"/>
</dbReference>
<protein>
    <submittedName>
        <fullName evidence="7">Phage shock protein C</fullName>
    </submittedName>
</protein>
<dbReference type="STRING" id="1579979.WM2015_2010"/>
<proteinExistence type="predicted"/>
<evidence type="ECO:0000256" key="1">
    <source>
        <dbReference type="ARBA" id="ARBA00004162"/>
    </source>
</evidence>
<dbReference type="PANTHER" id="PTHR33885">
    <property type="entry name" value="PHAGE SHOCK PROTEIN C"/>
    <property type="match status" value="1"/>
</dbReference>
<dbReference type="KEGG" id="wma:WM2015_2010"/>
<accession>A0A0K0XXN9</accession>
<keyword evidence="5" id="KW-0472">Membrane</keyword>
<evidence type="ECO:0000259" key="6">
    <source>
        <dbReference type="Pfam" id="PF04024"/>
    </source>
</evidence>
<evidence type="ECO:0000256" key="5">
    <source>
        <dbReference type="ARBA" id="ARBA00023136"/>
    </source>
</evidence>
<evidence type="ECO:0000313" key="8">
    <source>
        <dbReference type="Proteomes" id="UP000066624"/>
    </source>
</evidence>
<dbReference type="InterPro" id="IPR014320">
    <property type="entry name" value="Phageshock_PspC"/>
</dbReference>
<keyword evidence="2" id="KW-1003">Cell membrane</keyword>
<evidence type="ECO:0000313" key="7">
    <source>
        <dbReference type="EMBL" id="AKS42376.1"/>
    </source>
</evidence>
<gene>
    <name evidence="7" type="ORF">WM2015_2010</name>
</gene>
<dbReference type="InterPro" id="IPR007168">
    <property type="entry name" value="Phageshock_PspC_N"/>
</dbReference>
<name>A0A0K0XXN9_9GAMM</name>
<dbReference type="Pfam" id="PF04024">
    <property type="entry name" value="PspC"/>
    <property type="match status" value="1"/>
</dbReference>
<dbReference type="EMBL" id="CP012154">
    <property type="protein sequence ID" value="AKS42376.1"/>
    <property type="molecule type" value="Genomic_DNA"/>
</dbReference>
<evidence type="ECO:0000256" key="3">
    <source>
        <dbReference type="ARBA" id="ARBA00022692"/>
    </source>
</evidence>
<feature type="domain" description="Phage shock protein PspC N-terminal" evidence="6">
    <location>
        <begin position="17"/>
        <end position="73"/>
    </location>
</feature>
<dbReference type="Proteomes" id="UP000066624">
    <property type="component" value="Chromosome"/>
</dbReference>
<organism evidence="7 8">
    <name type="scientific">Wenzhouxiangella marina</name>
    <dbReference type="NCBI Taxonomy" id="1579979"/>
    <lineage>
        <taxon>Bacteria</taxon>
        <taxon>Pseudomonadati</taxon>
        <taxon>Pseudomonadota</taxon>
        <taxon>Gammaproteobacteria</taxon>
        <taxon>Chromatiales</taxon>
        <taxon>Wenzhouxiangellaceae</taxon>
        <taxon>Wenzhouxiangella</taxon>
    </lineage>
</organism>
<sequence length="133" mass="15482">MRDHDRDEATGGMSRNRLYRNKNRALIGGVCAGISDWMGVNLTALRIITVVLAIPFTAVVLIGYLVLWVLVPKRPSGLYRDSREEAFWKEVRRSPTDSVGQLNRRYRELDNRLQKMEAWLTSSEYRIDRELRD</sequence>
<evidence type="ECO:0000256" key="4">
    <source>
        <dbReference type="ARBA" id="ARBA00022989"/>
    </source>
</evidence>
<keyword evidence="8" id="KW-1185">Reference proteome</keyword>
<keyword evidence="4" id="KW-1133">Transmembrane helix</keyword>
<dbReference type="GO" id="GO:0005886">
    <property type="term" value="C:plasma membrane"/>
    <property type="evidence" value="ECO:0007669"/>
    <property type="project" value="UniProtKB-SubCell"/>
</dbReference>
<reference evidence="7 8" key="1">
    <citation type="submission" date="2015-07" db="EMBL/GenBank/DDBJ databases">
        <authorList>
            <person name="Noorani M."/>
        </authorList>
    </citation>
    <scope>NUCLEOTIDE SEQUENCE [LARGE SCALE GENOMIC DNA]</scope>
    <source>
        <strain evidence="7 8">KCTC 42284</strain>
    </source>
</reference>
<comment type="subcellular location">
    <subcellularLocation>
        <location evidence="1">Cell membrane</location>
        <topology evidence="1">Single-pass membrane protein</topology>
    </subcellularLocation>
</comment>
<dbReference type="InterPro" id="IPR052027">
    <property type="entry name" value="PspC"/>
</dbReference>
<dbReference type="AlphaFoldDB" id="A0A0K0XXN9"/>
<keyword evidence="3" id="KW-0812">Transmembrane</keyword>